<name>A0ABP7M1I6_9GAMM</name>
<dbReference type="Proteomes" id="UP001501565">
    <property type="component" value="Unassembled WGS sequence"/>
</dbReference>
<reference evidence="8" key="1">
    <citation type="journal article" date="2019" name="Int. J. Syst. Evol. Microbiol.">
        <title>The Global Catalogue of Microorganisms (GCM) 10K type strain sequencing project: providing services to taxonomists for standard genome sequencing and annotation.</title>
        <authorList>
            <consortium name="The Broad Institute Genomics Platform"/>
            <consortium name="The Broad Institute Genome Sequencing Center for Infectious Disease"/>
            <person name="Wu L."/>
            <person name="Ma J."/>
        </authorList>
    </citation>
    <scope>NUCLEOTIDE SEQUENCE [LARGE SCALE GENOMIC DNA]</scope>
    <source>
        <strain evidence="8">JCM 17551</strain>
    </source>
</reference>
<evidence type="ECO:0000313" key="8">
    <source>
        <dbReference type="Proteomes" id="UP001501565"/>
    </source>
</evidence>
<comment type="similarity">
    <text evidence="2 6">Belongs to the SURF1 family.</text>
</comment>
<keyword evidence="4 6" id="KW-1133">Transmembrane helix</keyword>
<dbReference type="EMBL" id="BAABBN010000004">
    <property type="protein sequence ID" value="GAA3912135.1"/>
    <property type="molecule type" value="Genomic_DNA"/>
</dbReference>
<dbReference type="InterPro" id="IPR002994">
    <property type="entry name" value="Surf1/Shy1"/>
</dbReference>
<protein>
    <recommendedName>
        <fullName evidence="6">SURF1-like protein</fullName>
    </recommendedName>
</protein>
<evidence type="ECO:0000256" key="4">
    <source>
        <dbReference type="ARBA" id="ARBA00022989"/>
    </source>
</evidence>
<dbReference type="PROSITE" id="PS50895">
    <property type="entry name" value="SURF1"/>
    <property type="match status" value="1"/>
</dbReference>
<keyword evidence="8" id="KW-1185">Reference proteome</keyword>
<comment type="caution">
    <text evidence="7">The sequence shown here is derived from an EMBL/GenBank/DDBJ whole genome shotgun (WGS) entry which is preliminary data.</text>
</comment>
<dbReference type="PANTHER" id="PTHR23427:SF2">
    <property type="entry name" value="SURFEIT LOCUS PROTEIN 1"/>
    <property type="match status" value="1"/>
</dbReference>
<evidence type="ECO:0000313" key="7">
    <source>
        <dbReference type="EMBL" id="GAA3912135.1"/>
    </source>
</evidence>
<comment type="subcellular location">
    <subcellularLocation>
        <location evidence="6">Cell membrane</location>
        <topology evidence="6">Multi-pass membrane protein</topology>
    </subcellularLocation>
    <subcellularLocation>
        <location evidence="1">Membrane</location>
    </subcellularLocation>
</comment>
<gene>
    <name evidence="7" type="ORF">GCM10022277_03520</name>
</gene>
<feature type="transmembrane region" description="Helical" evidence="6">
    <location>
        <begin position="31"/>
        <end position="49"/>
    </location>
</feature>
<evidence type="ECO:0000256" key="5">
    <source>
        <dbReference type="ARBA" id="ARBA00023136"/>
    </source>
</evidence>
<dbReference type="CDD" id="cd06662">
    <property type="entry name" value="SURF1"/>
    <property type="match status" value="1"/>
</dbReference>
<evidence type="ECO:0000256" key="3">
    <source>
        <dbReference type="ARBA" id="ARBA00022692"/>
    </source>
</evidence>
<evidence type="ECO:0000256" key="1">
    <source>
        <dbReference type="ARBA" id="ARBA00004370"/>
    </source>
</evidence>
<accession>A0ABP7M1I6</accession>
<proteinExistence type="inferred from homology"/>
<keyword evidence="3 6" id="KW-0812">Transmembrane</keyword>
<dbReference type="RefSeq" id="WP_344794854.1">
    <property type="nucleotide sequence ID" value="NZ_BAABBN010000004.1"/>
</dbReference>
<dbReference type="Pfam" id="PF02104">
    <property type="entry name" value="SURF1"/>
    <property type="match status" value="1"/>
</dbReference>
<keyword evidence="5 6" id="KW-0472">Membrane</keyword>
<dbReference type="PANTHER" id="PTHR23427">
    <property type="entry name" value="SURFEIT LOCUS PROTEIN"/>
    <property type="match status" value="1"/>
</dbReference>
<keyword evidence="6" id="KW-1003">Cell membrane</keyword>
<evidence type="ECO:0000256" key="6">
    <source>
        <dbReference type="RuleBase" id="RU363076"/>
    </source>
</evidence>
<sequence>MVLKNTKDTPIKEINIQFSWLNANWYLQVRPFYWIFMLLVIALGIRLGVWQLDRADQKEQALKLEQNRQVQLISGKFLASPIILLDNQHAHGKVGYEVIQFFSPSGSGQKILVNRGWVPAHSQRSVIPPLERPSDVKVSLPLKQHTLSTRSPSHNTEWLTKDILRVQAINPELLSTLNQPRLDYLRLQSHNTALTTNHWINNQMAPEKHMGYAVQWFLLTAVAAIILLISSIHRKKADQHSTINKKLAT</sequence>
<evidence type="ECO:0000256" key="2">
    <source>
        <dbReference type="ARBA" id="ARBA00007165"/>
    </source>
</evidence>
<dbReference type="InterPro" id="IPR045214">
    <property type="entry name" value="Surf1/Surf4"/>
</dbReference>
<feature type="transmembrane region" description="Helical" evidence="6">
    <location>
        <begin position="212"/>
        <end position="232"/>
    </location>
</feature>
<organism evidence="7 8">
    <name type="scientific">Litoribacillus peritrichatus</name>
    <dbReference type="NCBI Taxonomy" id="718191"/>
    <lineage>
        <taxon>Bacteria</taxon>
        <taxon>Pseudomonadati</taxon>
        <taxon>Pseudomonadota</taxon>
        <taxon>Gammaproteobacteria</taxon>
        <taxon>Oceanospirillales</taxon>
        <taxon>Oceanospirillaceae</taxon>
        <taxon>Litoribacillus</taxon>
    </lineage>
</organism>